<evidence type="ECO:0008006" key="3">
    <source>
        <dbReference type="Google" id="ProtNLM"/>
    </source>
</evidence>
<dbReference type="Proteomes" id="UP000225997">
    <property type="component" value="Unassembled WGS sequence"/>
</dbReference>
<name>A0A2C4Q3L4_9BACI</name>
<protein>
    <recommendedName>
        <fullName evidence="3">DNA-binding protein</fullName>
    </recommendedName>
</protein>
<comment type="caution">
    <text evidence="1">The sequence shown here is derived from an EMBL/GenBank/DDBJ whole genome shotgun (WGS) entry which is preliminary data.</text>
</comment>
<evidence type="ECO:0000313" key="2">
    <source>
        <dbReference type="Proteomes" id="UP000225997"/>
    </source>
</evidence>
<accession>A0A2C4Q3L4</accession>
<gene>
    <name evidence="1" type="ORF">COF40_28270</name>
</gene>
<dbReference type="RefSeq" id="WP_100062470.1">
    <property type="nucleotide sequence ID" value="NZ_NUSQ01000194.1"/>
</dbReference>
<evidence type="ECO:0000313" key="1">
    <source>
        <dbReference type="EMBL" id="PHD59140.1"/>
    </source>
</evidence>
<organism evidence="1 2">
    <name type="scientific">Bacillus toyonensis</name>
    <dbReference type="NCBI Taxonomy" id="155322"/>
    <lineage>
        <taxon>Bacteria</taxon>
        <taxon>Bacillati</taxon>
        <taxon>Bacillota</taxon>
        <taxon>Bacilli</taxon>
        <taxon>Bacillales</taxon>
        <taxon>Bacillaceae</taxon>
        <taxon>Bacillus</taxon>
        <taxon>Bacillus cereus group</taxon>
    </lineage>
</organism>
<dbReference type="AlphaFoldDB" id="A0A2C4Q3L4"/>
<proteinExistence type="predicted"/>
<dbReference type="EMBL" id="NUSQ01000194">
    <property type="protein sequence ID" value="PHD59140.1"/>
    <property type="molecule type" value="Genomic_DNA"/>
</dbReference>
<reference evidence="1 2" key="1">
    <citation type="submission" date="2017-09" db="EMBL/GenBank/DDBJ databases">
        <title>Large-scale bioinformatics analysis of Bacillus genomes uncovers conserved roles of natural products in bacterial physiology.</title>
        <authorList>
            <consortium name="Agbiome Team Llc"/>
            <person name="Bleich R.M."/>
            <person name="Grubbs K.J."/>
            <person name="Santa Maria K.C."/>
            <person name="Allen S.E."/>
            <person name="Farag S."/>
            <person name="Shank E.A."/>
            <person name="Bowers A."/>
        </authorList>
    </citation>
    <scope>NUCLEOTIDE SEQUENCE [LARGE SCALE GENOMIC DNA]</scope>
    <source>
        <strain evidence="1 2">AFS044250</strain>
    </source>
</reference>
<sequence length="82" mass="9852">MTDVYIMQPFDKREFAKTEILLTSEMTEILGISRARMNALLKKGQIKPIRRTKGTSIFLREDIMKKKEELIRKRKQYRPYDD</sequence>